<comment type="similarity">
    <text evidence="6">Belongs to the potassium channel family. Plant (TC 1.A.1.4) subfamily.</text>
</comment>
<dbReference type="Pfam" id="PF00027">
    <property type="entry name" value="cNMP_binding"/>
    <property type="match status" value="1"/>
</dbReference>
<evidence type="ECO:0000313" key="8">
    <source>
        <dbReference type="EMBL" id="PWA53395.1"/>
    </source>
</evidence>
<proteinExistence type="inferred from homology"/>
<dbReference type="PANTHER" id="PTHR45743:SF21">
    <property type="entry name" value="POTASSIUM CHANNEL AKT2_3"/>
    <property type="match status" value="1"/>
</dbReference>
<comment type="function">
    <text evidence="6">Potassium channel.</text>
</comment>
<comment type="subcellular location">
    <subcellularLocation>
        <location evidence="6">Membrane</location>
        <topology evidence="6">Multi-pass membrane protein</topology>
    </subcellularLocation>
</comment>
<evidence type="ECO:0000256" key="4">
    <source>
        <dbReference type="ARBA" id="ARBA00022958"/>
    </source>
</evidence>
<gene>
    <name evidence="8" type="ORF">CTI12_AA443810</name>
</gene>
<dbReference type="OrthoDB" id="1746424at2759"/>
<evidence type="ECO:0000259" key="7">
    <source>
        <dbReference type="PROSITE" id="PS50042"/>
    </source>
</evidence>
<dbReference type="AlphaFoldDB" id="A0A2U1LWL4"/>
<keyword evidence="3 6" id="KW-0851">Voltage-gated channel</keyword>
<dbReference type="CDD" id="cd00038">
    <property type="entry name" value="CAP_ED"/>
    <property type="match status" value="1"/>
</dbReference>
<comment type="domain">
    <text evidence="6">The segment S4 is probably the voltage-sensor and is characterized by a series of positively charged amino acids. The pore-forming region H5 is enclosed by the transmembrane segments S5 and S6 in the Shaker-type (1P/6TM) and contains the GYGD signature motif which seems to be involved in potassium selectivity.</text>
</comment>
<dbReference type="Proteomes" id="UP000245207">
    <property type="component" value="Unassembled WGS sequence"/>
</dbReference>
<dbReference type="GO" id="GO:0034702">
    <property type="term" value="C:monoatomic ion channel complex"/>
    <property type="evidence" value="ECO:0007669"/>
    <property type="project" value="UniProtKB-KW"/>
</dbReference>
<keyword evidence="6" id="KW-0406">Ion transport</keyword>
<dbReference type="PROSITE" id="PS50042">
    <property type="entry name" value="CNMP_BINDING_3"/>
    <property type="match status" value="1"/>
</dbReference>
<comment type="caution">
    <text evidence="8">The sequence shown here is derived from an EMBL/GenBank/DDBJ whole genome shotgun (WGS) entry which is preliminary data.</text>
</comment>
<organism evidence="8 9">
    <name type="scientific">Artemisia annua</name>
    <name type="common">Sweet wormwood</name>
    <dbReference type="NCBI Taxonomy" id="35608"/>
    <lineage>
        <taxon>Eukaryota</taxon>
        <taxon>Viridiplantae</taxon>
        <taxon>Streptophyta</taxon>
        <taxon>Embryophyta</taxon>
        <taxon>Tracheophyta</taxon>
        <taxon>Spermatophyta</taxon>
        <taxon>Magnoliopsida</taxon>
        <taxon>eudicotyledons</taxon>
        <taxon>Gunneridae</taxon>
        <taxon>Pentapetalae</taxon>
        <taxon>asterids</taxon>
        <taxon>campanulids</taxon>
        <taxon>Asterales</taxon>
        <taxon>Asteraceae</taxon>
        <taxon>Asteroideae</taxon>
        <taxon>Anthemideae</taxon>
        <taxon>Artemisiinae</taxon>
        <taxon>Artemisia</taxon>
    </lineage>
</organism>
<dbReference type="InterPro" id="IPR014710">
    <property type="entry name" value="RmlC-like_jellyroll"/>
</dbReference>
<dbReference type="EMBL" id="PKPP01007436">
    <property type="protein sequence ID" value="PWA53395.1"/>
    <property type="molecule type" value="Genomic_DNA"/>
</dbReference>
<reference evidence="8 9" key="1">
    <citation type="journal article" date="2018" name="Mol. Plant">
        <title>The genome of Artemisia annua provides insight into the evolution of Asteraceae family and artemisinin biosynthesis.</title>
        <authorList>
            <person name="Shen Q."/>
            <person name="Zhang L."/>
            <person name="Liao Z."/>
            <person name="Wang S."/>
            <person name="Yan T."/>
            <person name="Shi P."/>
            <person name="Liu M."/>
            <person name="Fu X."/>
            <person name="Pan Q."/>
            <person name="Wang Y."/>
            <person name="Lv Z."/>
            <person name="Lu X."/>
            <person name="Zhang F."/>
            <person name="Jiang W."/>
            <person name="Ma Y."/>
            <person name="Chen M."/>
            <person name="Hao X."/>
            <person name="Li L."/>
            <person name="Tang Y."/>
            <person name="Lv G."/>
            <person name="Zhou Y."/>
            <person name="Sun X."/>
            <person name="Brodelius P.E."/>
            <person name="Rose J.K.C."/>
            <person name="Tang K."/>
        </authorList>
    </citation>
    <scope>NUCLEOTIDE SEQUENCE [LARGE SCALE GENOMIC DNA]</scope>
    <source>
        <strain evidence="9">cv. Huhao1</strain>
        <tissue evidence="8">Leaf</tissue>
    </source>
</reference>
<dbReference type="InterPro" id="IPR018490">
    <property type="entry name" value="cNMP-bd_dom_sf"/>
</dbReference>
<evidence type="ECO:0000256" key="3">
    <source>
        <dbReference type="ARBA" id="ARBA00022882"/>
    </source>
</evidence>
<name>A0A2U1LWL4_ARTAN</name>
<sequence>MGLTYIVNSGEVEIIDCDPMGKEHLLGVLHPPDIFGEVGAICCRLQSYIYRTKNMRQILRLKTTTLIKEMQAQMPDNSSILNSFL</sequence>
<dbReference type="Gene3D" id="2.60.120.10">
    <property type="entry name" value="Jelly Rolls"/>
    <property type="match status" value="1"/>
</dbReference>
<keyword evidence="9" id="KW-1185">Reference proteome</keyword>
<keyword evidence="4 6" id="KW-0630">Potassium</keyword>
<accession>A0A2U1LWL4</accession>
<evidence type="ECO:0000256" key="1">
    <source>
        <dbReference type="ARBA" id="ARBA00022538"/>
    </source>
</evidence>
<evidence type="ECO:0000256" key="5">
    <source>
        <dbReference type="ARBA" id="ARBA00023303"/>
    </source>
</evidence>
<dbReference type="PANTHER" id="PTHR45743">
    <property type="entry name" value="POTASSIUM CHANNEL AKT1"/>
    <property type="match status" value="1"/>
</dbReference>
<evidence type="ECO:0000256" key="6">
    <source>
        <dbReference type="RuleBase" id="RU369015"/>
    </source>
</evidence>
<dbReference type="STRING" id="35608.A0A2U1LWL4"/>
<feature type="domain" description="Cyclic nucleotide-binding" evidence="7">
    <location>
        <begin position="5"/>
        <end position="41"/>
    </location>
</feature>
<dbReference type="InterPro" id="IPR000595">
    <property type="entry name" value="cNMP-bd_dom"/>
</dbReference>
<keyword evidence="6" id="KW-0813">Transport</keyword>
<comment type="subunit">
    <text evidence="6">The potassium channel is composed of a homo- or heterotetrameric complex of pore-forming subunits.</text>
</comment>
<evidence type="ECO:0000256" key="2">
    <source>
        <dbReference type="ARBA" id="ARBA00022826"/>
    </source>
</evidence>
<dbReference type="GO" id="GO:0005249">
    <property type="term" value="F:voltage-gated potassium channel activity"/>
    <property type="evidence" value="ECO:0007669"/>
    <property type="project" value="UniProtKB-UniRule"/>
</dbReference>
<keyword evidence="5 6" id="KW-0407">Ion channel</keyword>
<keyword evidence="2 6" id="KW-0631">Potassium channel</keyword>
<keyword evidence="1 6" id="KW-0633">Potassium transport</keyword>
<protein>
    <recommendedName>
        <fullName evidence="6">Potassium channel</fullName>
    </recommendedName>
</protein>
<evidence type="ECO:0000313" key="9">
    <source>
        <dbReference type="Proteomes" id="UP000245207"/>
    </source>
</evidence>
<dbReference type="SUPFAM" id="SSF51206">
    <property type="entry name" value="cAMP-binding domain-like"/>
    <property type="match status" value="1"/>
</dbReference>
<dbReference type="InterPro" id="IPR045319">
    <property type="entry name" value="KAT/AKT"/>
</dbReference>